<dbReference type="AlphaFoldDB" id="A0A3Q0JFD0"/>
<gene>
    <name evidence="2" type="primary">LOC103520156</name>
</gene>
<name>A0A3Q0JFD0_DIACI</name>
<accession>A0A3Q0JFD0</accession>
<dbReference type="PaxDb" id="121845-A0A3Q0JFD0"/>
<evidence type="ECO:0000313" key="2">
    <source>
        <dbReference type="RefSeq" id="XP_026687192.1"/>
    </source>
</evidence>
<reference evidence="2" key="1">
    <citation type="submission" date="2025-08" db="UniProtKB">
        <authorList>
            <consortium name="RefSeq"/>
        </authorList>
    </citation>
    <scope>IDENTIFICATION</scope>
</reference>
<evidence type="ECO:0000313" key="1">
    <source>
        <dbReference type="Proteomes" id="UP000079169"/>
    </source>
</evidence>
<dbReference type="Proteomes" id="UP000079169">
    <property type="component" value="Unplaced"/>
</dbReference>
<organism evidence="1 2">
    <name type="scientific">Diaphorina citri</name>
    <name type="common">Asian citrus psyllid</name>
    <dbReference type="NCBI Taxonomy" id="121845"/>
    <lineage>
        <taxon>Eukaryota</taxon>
        <taxon>Metazoa</taxon>
        <taxon>Ecdysozoa</taxon>
        <taxon>Arthropoda</taxon>
        <taxon>Hexapoda</taxon>
        <taxon>Insecta</taxon>
        <taxon>Pterygota</taxon>
        <taxon>Neoptera</taxon>
        <taxon>Paraneoptera</taxon>
        <taxon>Hemiptera</taxon>
        <taxon>Sternorrhyncha</taxon>
        <taxon>Psylloidea</taxon>
        <taxon>Psyllidae</taxon>
        <taxon>Diaphorininae</taxon>
        <taxon>Diaphorina</taxon>
    </lineage>
</organism>
<proteinExistence type="predicted"/>
<keyword evidence="1" id="KW-1185">Reference proteome</keyword>
<dbReference type="GeneID" id="103520156"/>
<dbReference type="KEGG" id="dci:103520156"/>
<protein>
    <submittedName>
        <fullName evidence="2">Uncharacterized protein LOC103520156</fullName>
    </submittedName>
</protein>
<dbReference type="RefSeq" id="XP_026687192.1">
    <property type="nucleotide sequence ID" value="XM_026831391.1"/>
</dbReference>
<sequence>MSDNSEDEYMDGAGKFIKIAPFNPKDIDLTKPPTNGEEFLQRVLLEKRSVKSKSIQINRCHFPKDCDLSINNVRSFSRLVLHTPLRMCTEPRLTFSGHLDLLPILFLTIV</sequence>